<evidence type="ECO:0000313" key="1">
    <source>
        <dbReference type="EnsemblPlants" id="KQL24587"/>
    </source>
</evidence>
<dbReference type="Gramene" id="KQL24587">
    <property type="protein sequence ID" value="KQL24587"/>
    <property type="gene ID" value="SETIT_031730mg"/>
</dbReference>
<reference evidence="1" key="2">
    <citation type="submission" date="2018-08" db="UniProtKB">
        <authorList>
            <consortium name="EnsemblPlants"/>
        </authorList>
    </citation>
    <scope>IDENTIFICATION</scope>
    <source>
        <strain evidence="1">Yugu1</strain>
    </source>
</reference>
<reference evidence="2" key="1">
    <citation type="journal article" date="2012" name="Nat. Biotechnol.">
        <title>Reference genome sequence of the model plant Setaria.</title>
        <authorList>
            <person name="Bennetzen J.L."/>
            <person name="Schmutz J."/>
            <person name="Wang H."/>
            <person name="Percifield R."/>
            <person name="Hawkins J."/>
            <person name="Pontaroli A.C."/>
            <person name="Estep M."/>
            <person name="Feng L."/>
            <person name="Vaughn J.N."/>
            <person name="Grimwood J."/>
            <person name="Jenkins J."/>
            <person name="Barry K."/>
            <person name="Lindquist E."/>
            <person name="Hellsten U."/>
            <person name="Deshpande S."/>
            <person name="Wang X."/>
            <person name="Wu X."/>
            <person name="Mitros T."/>
            <person name="Triplett J."/>
            <person name="Yang X."/>
            <person name="Ye C.Y."/>
            <person name="Mauro-Herrera M."/>
            <person name="Wang L."/>
            <person name="Li P."/>
            <person name="Sharma M."/>
            <person name="Sharma R."/>
            <person name="Ronald P.C."/>
            <person name="Panaud O."/>
            <person name="Kellogg E.A."/>
            <person name="Brutnell T.P."/>
            <person name="Doust A.N."/>
            <person name="Tuskan G.A."/>
            <person name="Rokhsar D."/>
            <person name="Devos K.M."/>
        </authorList>
    </citation>
    <scope>NUCLEOTIDE SEQUENCE [LARGE SCALE GENOMIC DNA]</scope>
    <source>
        <strain evidence="2">cv. Yugu1</strain>
    </source>
</reference>
<dbReference type="Proteomes" id="UP000004995">
    <property type="component" value="Unassembled WGS sequence"/>
</dbReference>
<protein>
    <submittedName>
        <fullName evidence="1">Uncharacterized protein</fullName>
    </submittedName>
</protein>
<accession>K3ZYP8</accession>
<sequence>MSLKLPISGEYRVSTYVSQIQHIQDLSQNRTKARCRIGSTKEILKDDNNVMKVKRCNITKVKRMIKECSIPCHVD</sequence>
<proteinExistence type="predicted"/>
<dbReference type="HOGENOM" id="CLU_2675738_0_0_1"/>
<dbReference type="InParanoid" id="K3ZYP8"/>
<evidence type="ECO:0000313" key="2">
    <source>
        <dbReference type="Proteomes" id="UP000004995"/>
    </source>
</evidence>
<keyword evidence="2" id="KW-1185">Reference proteome</keyword>
<dbReference type="EnsemblPlants" id="KQL24587">
    <property type="protein sequence ID" value="KQL24587"/>
    <property type="gene ID" value="SETIT_031730mg"/>
</dbReference>
<dbReference type="EMBL" id="AGNK02001099">
    <property type="status" value="NOT_ANNOTATED_CDS"/>
    <property type="molecule type" value="Genomic_DNA"/>
</dbReference>
<name>K3ZYP8_SETIT</name>
<dbReference type="AlphaFoldDB" id="K3ZYP8"/>
<organism evidence="1 2">
    <name type="scientific">Setaria italica</name>
    <name type="common">Foxtail millet</name>
    <name type="synonym">Panicum italicum</name>
    <dbReference type="NCBI Taxonomy" id="4555"/>
    <lineage>
        <taxon>Eukaryota</taxon>
        <taxon>Viridiplantae</taxon>
        <taxon>Streptophyta</taxon>
        <taxon>Embryophyta</taxon>
        <taxon>Tracheophyta</taxon>
        <taxon>Spermatophyta</taxon>
        <taxon>Magnoliopsida</taxon>
        <taxon>Liliopsida</taxon>
        <taxon>Poales</taxon>
        <taxon>Poaceae</taxon>
        <taxon>PACMAD clade</taxon>
        <taxon>Panicoideae</taxon>
        <taxon>Panicodae</taxon>
        <taxon>Paniceae</taxon>
        <taxon>Cenchrinae</taxon>
        <taxon>Setaria</taxon>
    </lineage>
</organism>